<dbReference type="GO" id="GO:0004109">
    <property type="term" value="F:coproporphyrinogen oxidase activity"/>
    <property type="evidence" value="ECO:0007669"/>
    <property type="project" value="InterPro"/>
</dbReference>
<dbReference type="EMBL" id="CAFBQL010000001">
    <property type="protein sequence ID" value="CAB5050770.1"/>
    <property type="molecule type" value="Genomic_DNA"/>
</dbReference>
<keyword evidence="2" id="KW-0349">Heme</keyword>
<protein>
    <submittedName>
        <fullName evidence="13">Unannotated protein</fullName>
    </submittedName>
</protein>
<dbReference type="EMBL" id="CAFBLE010000011">
    <property type="protein sequence ID" value="CAB4873438.1"/>
    <property type="molecule type" value="Genomic_DNA"/>
</dbReference>
<dbReference type="SUPFAM" id="SSF102114">
    <property type="entry name" value="Radical SAM enzymes"/>
    <property type="match status" value="1"/>
</dbReference>
<dbReference type="SFLD" id="SFLDG01065">
    <property type="entry name" value="anaerobic_coproporphyrinogen-I"/>
    <property type="match status" value="1"/>
</dbReference>
<dbReference type="PANTHER" id="PTHR13932:SF5">
    <property type="entry name" value="RADICAL S-ADENOSYL METHIONINE DOMAIN-CONTAINING PROTEIN 1, MITOCHONDRIAL"/>
    <property type="match status" value="1"/>
</dbReference>
<evidence type="ECO:0000313" key="13">
    <source>
        <dbReference type="EMBL" id="CAB5050770.1"/>
    </source>
</evidence>
<dbReference type="InterPro" id="IPR034505">
    <property type="entry name" value="Coproporphyrinogen-III_oxidase"/>
</dbReference>
<dbReference type="GO" id="GO:0051539">
    <property type="term" value="F:4 iron, 4 sulfur cluster binding"/>
    <property type="evidence" value="ECO:0007669"/>
    <property type="project" value="InterPro"/>
</dbReference>
<keyword evidence="5" id="KW-0408">Iron</keyword>
<proteinExistence type="inferred from homology"/>
<dbReference type="EMBL" id="CAEZWT010000009">
    <property type="protein sequence ID" value="CAB4660811.1"/>
    <property type="molecule type" value="Genomic_DNA"/>
</dbReference>
<dbReference type="CDD" id="cd01335">
    <property type="entry name" value="Radical_SAM"/>
    <property type="match status" value="1"/>
</dbReference>
<keyword evidence="6" id="KW-0411">Iron-sulfur</keyword>
<dbReference type="InterPro" id="IPR007197">
    <property type="entry name" value="rSAM"/>
</dbReference>
<dbReference type="SFLD" id="SFLDF00288">
    <property type="entry name" value="HemN-like__clustered_with_nucl"/>
    <property type="match status" value="1"/>
</dbReference>
<organism evidence="13">
    <name type="scientific">freshwater metagenome</name>
    <dbReference type="NCBI Taxonomy" id="449393"/>
    <lineage>
        <taxon>unclassified sequences</taxon>
        <taxon>metagenomes</taxon>
        <taxon>ecological metagenomes</taxon>
    </lineage>
</organism>
<comment type="similarity">
    <text evidence="1">Belongs to the anaerobic coproporphyrinogen-III oxidase family. HemW subfamily.</text>
</comment>
<feature type="domain" description="Radical SAM core" evidence="8">
    <location>
        <begin position="1"/>
        <end position="241"/>
    </location>
</feature>
<evidence type="ECO:0000256" key="3">
    <source>
        <dbReference type="ARBA" id="ARBA00022691"/>
    </source>
</evidence>
<dbReference type="InterPro" id="IPR006638">
    <property type="entry name" value="Elp3/MiaA/NifB-like_rSAM"/>
</dbReference>
<dbReference type="EMBL" id="CAFBMV010000002">
    <property type="protein sequence ID" value="CAB4914497.1"/>
    <property type="molecule type" value="Genomic_DNA"/>
</dbReference>
<evidence type="ECO:0000256" key="5">
    <source>
        <dbReference type="ARBA" id="ARBA00023004"/>
    </source>
</evidence>
<dbReference type="GO" id="GO:0046872">
    <property type="term" value="F:metal ion binding"/>
    <property type="evidence" value="ECO:0007669"/>
    <property type="project" value="UniProtKB-KW"/>
</dbReference>
<dbReference type="PANTHER" id="PTHR13932">
    <property type="entry name" value="COPROPORPHYRINIGEN III OXIDASE"/>
    <property type="match status" value="1"/>
</dbReference>
<evidence type="ECO:0000256" key="6">
    <source>
        <dbReference type="ARBA" id="ARBA00023014"/>
    </source>
</evidence>
<dbReference type="InterPro" id="IPR004559">
    <property type="entry name" value="HemW-like"/>
</dbReference>
<reference evidence="13" key="1">
    <citation type="submission" date="2020-05" db="EMBL/GenBank/DDBJ databases">
        <authorList>
            <person name="Chiriac C."/>
            <person name="Salcher M."/>
            <person name="Ghai R."/>
            <person name="Kavagutti S V."/>
        </authorList>
    </citation>
    <scope>NUCLEOTIDE SEQUENCE</scope>
</reference>
<evidence type="ECO:0000313" key="11">
    <source>
        <dbReference type="EMBL" id="CAB4873438.1"/>
    </source>
</evidence>
<dbReference type="GO" id="GO:0006779">
    <property type="term" value="P:porphyrin-containing compound biosynthetic process"/>
    <property type="evidence" value="ECO:0007669"/>
    <property type="project" value="InterPro"/>
</dbReference>
<dbReference type="SFLD" id="SFLDG01082">
    <property type="entry name" value="B12-binding_domain_containing"/>
    <property type="match status" value="1"/>
</dbReference>
<evidence type="ECO:0000256" key="7">
    <source>
        <dbReference type="ARBA" id="ARBA00023186"/>
    </source>
</evidence>
<dbReference type="InterPro" id="IPR013785">
    <property type="entry name" value="Aldolase_TIM"/>
</dbReference>
<dbReference type="PROSITE" id="PS51918">
    <property type="entry name" value="RADICAL_SAM"/>
    <property type="match status" value="1"/>
</dbReference>
<keyword evidence="4" id="KW-0479">Metal-binding</keyword>
<evidence type="ECO:0000313" key="12">
    <source>
        <dbReference type="EMBL" id="CAB4914497.1"/>
    </source>
</evidence>
<evidence type="ECO:0000256" key="2">
    <source>
        <dbReference type="ARBA" id="ARBA00022617"/>
    </source>
</evidence>
<keyword evidence="7" id="KW-0143">Chaperone</keyword>
<evidence type="ECO:0000313" key="10">
    <source>
        <dbReference type="EMBL" id="CAB4755889.1"/>
    </source>
</evidence>
<evidence type="ECO:0000259" key="8">
    <source>
        <dbReference type="PROSITE" id="PS51918"/>
    </source>
</evidence>
<dbReference type="EMBL" id="CAEZZC010000016">
    <property type="protein sequence ID" value="CAB4755889.1"/>
    <property type="molecule type" value="Genomic_DNA"/>
</dbReference>
<dbReference type="SFLD" id="SFLDF00562">
    <property type="entry name" value="HemN-like__clustered_with_heat"/>
    <property type="match status" value="1"/>
</dbReference>
<dbReference type="SMART" id="SM00729">
    <property type="entry name" value="Elp3"/>
    <property type="match status" value="1"/>
</dbReference>
<accession>A0A6J7TCR9</accession>
<dbReference type="GO" id="GO:0005737">
    <property type="term" value="C:cytoplasm"/>
    <property type="evidence" value="ECO:0007669"/>
    <property type="project" value="InterPro"/>
</dbReference>
<sequence length="380" mass="42043">MNDLSFYIHIPYCIKRCGYCDFNTYTPSELREGASLEVVSGDYIDAVLREIDLAAQSGPGSVPTIFFGGGTPSLLKPQDLGRVITAIKERWEVTANCEITLEANPDSVDAQKLREFIEAGFNRVSFGMQSAVPHVLKVLDRTHQPENVARAVQGARDAGFESVSVDLIYGTPGESLDDWQLSVETALNLSVDHISAYALIVESGTKLASSIKRGEISMPDDDLMADMYLLIDERAESAGMQWYELSNWAKPGHESRHNIAYWENANWWGAGPGAHSHIDGVRWSNIKHPNAYKSSLLEGKSIVLQKEILTQSQLQDEAIMLSIRMRKGIALERLTPAQIARIQGYCASGHLDKAQWDLGALQLTAEGRLIADRIVRELVV</sequence>
<dbReference type="NCBIfam" id="TIGR00539">
    <property type="entry name" value="hemN_rel"/>
    <property type="match status" value="1"/>
</dbReference>
<keyword evidence="3" id="KW-0949">S-adenosyl-L-methionine</keyword>
<name>A0A6J7TCR9_9ZZZZ</name>
<gene>
    <name evidence="9" type="ORF">UFOPK2289_00495</name>
    <name evidence="10" type="ORF">UFOPK2822_01126</name>
    <name evidence="11" type="ORF">UFOPK3346_01168</name>
    <name evidence="12" type="ORF">UFOPK3670_00264</name>
    <name evidence="13" type="ORF">UFOPK4308_00024</name>
</gene>
<evidence type="ECO:0000256" key="1">
    <source>
        <dbReference type="ARBA" id="ARBA00006100"/>
    </source>
</evidence>
<dbReference type="InterPro" id="IPR058240">
    <property type="entry name" value="rSAM_sf"/>
</dbReference>
<evidence type="ECO:0000256" key="4">
    <source>
        <dbReference type="ARBA" id="ARBA00022723"/>
    </source>
</evidence>
<dbReference type="SFLD" id="SFLDS00029">
    <property type="entry name" value="Radical_SAM"/>
    <property type="match status" value="1"/>
</dbReference>
<dbReference type="Pfam" id="PF04055">
    <property type="entry name" value="Radical_SAM"/>
    <property type="match status" value="1"/>
</dbReference>
<dbReference type="Gene3D" id="3.20.20.70">
    <property type="entry name" value="Aldolase class I"/>
    <property type="match status" value="1"/>
</dbReference>
<dbReference type="AlphaFoldDB" id="A0A6J7TCR9"/>
<evidence type="ECO:0000313" key="9">
    <source>
        <dbReference type="EMBL" id="CAB4660811.1"/>
    </source>
</evidence>